<dbReference type="KEGG" id="amob:HG15A2_02350"/>
<dbReference type="RefSeq" id="WP_145056989.1">
    <property type="nucleotide sequence ID" value="NZ_CP036263.1"/>
</dbReference>
<evidence type="ECO:0000313" key="3">
    <source>
        <dbReference type="EMBL" id="QDS96976.1"/>
    </source>
</evidence>
<proteinExistence type="predicted"/>
<evidence type="ECO:0000256" key="2">
    <source>
        <dbReference type="SAM" id="SignalP"/>
    </source>
</evidence>
<evidence type="ECO:0008006" key="5">
    <source>
        <dbReference type="Google" id="ProtNLM"/>
    </source>
</evidence>
<dbReference type="AlphaFoldDB" id="A0A517MQ08"/>
<dbReference type="OrthoDB" id="280874at2"/>
<feature type="signal peptide" evidence="2">
    <location>
        <begin position="1"/>
        <end position="19"/>
    </location>
</feature>
<protein>
    <recommendedName>
        <fullName evidence="5">Peptidase S1 domain-containing protein</fullName>
    </recommendedName>
</protein>
<reference evidence="3 4" key="1">
    <citation type="submission" date="2019-02" db="EMBL/GenBank/DDBJ databases">
        <title>Deep-cultivation of Planctomycetes and their phenomic and genomic characterization uncovers novel biology.</title>
        <authorList>
            <person name="Wiegand S."/>
            <person name="Jogler M."/>
            <person name="Boedeker C."/>
            <person name="Pinto D."/>
            <person name="Vollmers J."/>
            <person name="Rivas-Marin E."/>
            <person name="Kohn T."/>
            <person name="Peeters S.H."/>
            <person name="Heuer A."/>
            <person name="Rast P."/>
            <person name="Oberbeckmann S."/>
            <person name="Bunk B."/>
            <person name="Jeske O."/>
            <person name="Meyerdierks A."/>
            <person name="Storesund J.E."/>
            <person name="Kallscheuer N."/>
            <person name="Luecker S."/>
            <person name="Lage O.M."/>
            <person name="Pohl T."/>
            <person name="Merkel B.J."/>
            <person name="Hornburger P."/>
            <person name="Mueller R.-W."/>
            <person name="Bruemmer F."/>
            <person name="Labrenz M."/>
            <person name="Spormann A.M."/>
            <person name="Op den Camp H."/>
            <person name="Overmann J."/>
            <person name="Amann R."/>
            <person name="Jetten M.S.M."/>
            <person name="Mascher T."/>
            <person name="Medema M.H."/>
            <person name="Devos D.P."/>
            <person name="Kaster A.-K."/>
            <person name="Ovreas L."/>
            <person name="Rohde M."/>
            <person name="Galperin M.Y."/>
            <person name="Jogler C."/>
        </authorList>
    </citation>
    <scope>NUCLEOTIDE SEQUENCE [LARGE SCALE GENOMIC DNA]</scope>
    <source>
        <strain evidence="3 4">HG15A2</strain>
    </source>
</reference>
<keyword evidence="2" id="KW-0732">Signal</keyword>
<feature type="region of interest" description="Disordered" evidence="1">
    <location>
        <begin position="243"/>
        <end position="262"/>
    </location>
</feature>
<sequence precursor="true">MRRRILAICSALIVLALSAASRANLVVDGLETARHERFAGGGSLFIGSAAVTGGAALDFSGVARGTNGYWATMISTTHFISAAHAHATGTVVFHHDNDPSGLSSIRTVTGGGRIGGTDIWVGTLNAPVDPHLVAIYSIALPGDYTDEPFYQVGRGTKFGTDNTSGFRVGRNLVSDVYEDVELGSAVTDSLVYFDDSAAGDLTGADEESDDHIPDETFLQSGDSGGPSFWISGMGEMLLLGTHSFITEPDPDDPDSPFNDRRASGDAYLPAYRGQILAAVPEASQGLAFSALVLLLGLVGAIKRRSGGQ</sequence>
<name>A0A517MQ08_9BACT</name>
<keyword evidence="4" id="KW-1185">Reference proteome</keyword>
<gene>
    <name evidence="3" type="ORF">HG15A2_02350</name>
</gene>
<feature type="region of interest" description="Disordered" evidence="1">
    <location>
        <begin position="202"/>
        <end position="221"/>
    </location>
</feature>
<evidence type="ECO:0000313" key="4">
    <source>
        <dbReference type="Proteomes" id="UP000319852"/>
    </source>
</evidence>
<feature type="chain" id="PRO_5022202280" description="Peptidase S1 domain-containing protein" evidence="2">
    <location>
        <begin position="20"/>
        <end position="308"/>
    </location>
</feature>
<dbReference type="EMBL" id="CP036263">
    <property type="protein sequence ID" value="QDS96976.1"/>
    <property type="molecule type" value="Genomic_DNA"/>
</dbReference>
<dbReference type="Proteomes" id="UP000319852">
    <property type="component" value="Chromosome"/>
</dbReference>
<evidence type="ECO:0000256" key="1">
    <source>
        <dbReference type="SAM" id="MobiDB-lite"/>
    </source>
</evidence>
<organism evidence="3 4">
    <name type="scientific">Adhaeretor mobilis</name>
    <dbReference type="NCBI Taxonomy" id="1930276"/>
    <lineage>
        <taxon>Bacteria</taxon>
        <taxon>Pseudomonadati</taxon>
        <taxon>Planctomycetota</taxon>
        <taxon>Planctomycetia</taxon>
        <taxon>Pirellulales</taxon>
        <taxon>Lacipirellulaceae</taxon>
        <taxon>Adhaeretor</taxon>
    </lineage>
</organism>
<accession>A0A517MQ08</accession>